<evidence type="ECO:0000313" key="1">
    <source>
        <dbReference type="EMBL" id="KAI4584526.1"/>
    </source>
</evidence>
<comment type="caution">
    <text evidence="1">The sequence shown here is derived from an EMBL/GenBank/DDBJ whole genome shotgun (WGS) entry which is preliminary data.</text>
</comment>
<proteinExistence type="predicted"/>
<keyword evidence="2" id="KW-1185">Reference proteome</keyword>
<dbReference type="EMBL" id="CM043031">
    <property type="protein sequence ID" value="KAI4584526.1"/>
    <property type="molecule type" value="Genomic_DNA"/>
</dbReference>
<dbReference type="Proteomes" id="UP001057279">
    <property type="component" value="Linkage Group LG06"/>
</dbReference>
<organism evidence="1 2">
    <name type="scientific">Ovis ammon polii x Ovis aries</name>
    <dbReference type="NCBI Taxonomy" id="2918886"/>
    <lineage>
        <taxon>Eukaryota</taxon>
        <taxon>Metazoa</taxon>
        <taxon>Chordata</taxon>
        <taxon>Craniata</taxon>
        <taxon>Vertebrata</taxon>
        <taxon>Euteleostomi</taxon>
        <taxon>Mammalia</taxon>
        <taxon>Eutheria</taxon>
        <taxon>Laurasiatheria</taxon>
        <taxon>Artiodactyla</taxon>
        <taxon>Ruminantia</taxon>
        <taxon>Pecora</taxon>
        <taxon>Bovidae</taxon>
        <taxon>Caprinae</taxon>
        <taxon>Ovis</taxon>
    </lineage>
</organism>
<evidence type="ECO:0000313" key="2">
    <source>
        <dbReference type="Proteomes" id="UP001057279"/>
    </source>
</evidence>
<reference evidence="1" key="1">
    <citation type="submission" date="2022-03" db="EMBL/GenBank/DDBJ databases">
        <title>Genomic analyses of argali, domestic sheep and their hybrids provide insights into chromosomal evolution, heterosis and genetic basis of agronomic traits.</title>
        <authorList>
            <person name="Li M."/>
        </authorList>
    </citation>
    <scope>NUCLEOTIDE SEQUENCE</scope>
    <source>
        <strain evidence="1">F1 hybrid</strain>
    </source>
</reference>
<name>A0ACB9V4Z1_9CETA</name>
<accession>A0ACB9V4Z1</accession>
<sequence length="88" mass="10178">MDEGFVSLIIVMSNFNHVNQFFSFRDNLQKSAVELYEGGSLDLEEFILYLQEQERCLLLLFHSLDCDQDGQINVSEIQQNFRALGISN</sequence>
<protein>
    <submittedName>
        <fullName evidence="1">Uncharacterized protein</fullName>
    </submittedName>
</protein>
<gene>
    <name evidence="1" type="ORF">MJG53_007805</name>
</gene>